<evidence type="ECO:0000313" key="2">
    <source>
        <dbReference type="EMBL" id="GBP16599.1"/>
    </source>
</evidence>
<organism evidence="2 3">
    <name type="scientific">Eumeta variegata</name>
    <name type="common">Bagworm moth</name>
    <name type="synonym">Eumeta japonica</name>
    <dbReference type="NCBI Taxonomy" id="151549"/>
    <lineage>
        <taxon>Eukaryota</taxon>
        <taxon>Metazoa</taxon>
        <taxon>Ecdysozoa</taxon>
        <taxon>Arthropoda</taxon>
        <taxon>Hexapoda</taxon>
        <taxon>Insecta</taxon>
        <taxon>Pterygota</taxon>
        <taxon>Neoptera</taxon>
        <taxon>Endopterygota</taxon>
        <taxon>Lepidoptera</taxon>
        <taxon>Glossata</taxon>
        <taxon>Ditrysia</taxon>
        <taxon>Tineoidea</taxon>
        <taxon>Psychidae</taxon>
        <taxon>Oiketicinae</taxon>
        <taxon>Eumeta</taxon>
    </lineage>
</organism>
<sequence length="95" mass="10748">MKVCGVNKRTDVSKEDNGWWNFEVRKVVSEKKRAWLDLLSTKRLRPPIPNKTRGDRSDNAGPEPFMTDAVGAGVHSPRRGRRLRKLAPAIILVIS</sequence>
<feature type="region of interest" description="Disordered" evidence="1">
    <location>
        <begin position="46"/>
        <end position="78"/>
    </location>
</feature>
<gene>
    <name evidence="2" type="ORF">EVAR_19394_1</name>
</gene>
<protein>
    <submittedName>
        <fullName evidence="2">Uncharacterized protein</fullName>
    </submittedName>
</protein>
<accession>A0A4C1TRK4</accession>
<dbReference type="EMBL" id="BGZK01000080">
    <property type="protein sequence ID" value="GBP16599.1"/>
    <property type="molecule type" value="Genomic_DNA"/>
</dbReference>
<comment type="caution">
    <text evidence="2">The sequence shown here is derived from an EMBL/GenBank/DDBJ whole genome shotgun (WGS) entry which is preliminary data.</text>
</comment>
<dbReference type="AlphaFoldDB" id="A0A4C1TRK4"/>
<reference evidence="2 3" key="1">
    <citation type="journal article" date="2019" name="Commun. Biol.">
        <title>The bagworm genome reveals a unique fibroin gene that provides high tensile strength.</title>
        <authorList>
            <person name="Kono N."/>
            <person name="Nakamura H."/>
            <person name="Ohtoshi R."/>
            <person name="Tomita M."/>
            <person name="Numata K."/>
            <person name="Arakawa K."/>
        </authorList>
    </citation>
    <scope>NUCLEOTIDE SEQUENCE [LARGE SCALE GENOMIC DNA]</scope>
</reference>
<evidence type="ECO:0000313" key="3">
    <source>
        <dbReference type="Proteomes" id="UP000299102"/>
    </source>
</evidence>
<name>A0A4C1TRK4_EUMVA</name>
<dbReference type="Proteomes" id="UP000299102">
    <property type="component" value="Unassembled WGS sequence"/>
</dbReference>
<evidence type="ECO:0000256" key="1">
    <source>
        <dbReference type="SAM" id="MobiDB-lite"/>
    </source>
</evidence>
<proteinExistence type="predicted"/>
<keyword evidence="3" id="KW-1185">Reference proteome</keyword>